<evidence type="ECO:0000313" key="1">
    <source>
        <dbReference type="EMBL" id="OGY63435.1"/>
    </source>
</evidence>
<reference evidence="1 2" key="1">
    <citation type="journal article" date="2016" name="Nat. Commun.">
        <title>Thousands of microbial genomes shed light on interconnected biogeochemical processes in an aquifer system.</title>
        <authorList>
            <person name="Anantharaman K."/>
            <person name="Brown C.T."/>
            <person name="Hug L.A."/>
            <person name="Sharon I."/>
            <person name="Castelle C.J."/>
            <person name="Probst A.J."/>
            <person name="Thomas B.C."/>
            <person name="Singh A."/>
            <person name="Wilkins M.J."/>
            <person name="Karaoz U."/>
            <person name="Brodie E.L."/>
            <person name="Williams K.H."/>
            <person name="Hubbard S.S."/>
            <person name="Banfield J.F."/>
        </authorList>
    </citation>
    <scope>NUCLEOTIDE SEQUENCE [LARGE SCALE GENOMIC DNA]</scope>
</reference>
<dbReference type="InterPro" id="IPR035093">
    <property type="entry name" value="RelE/ParE_toxin_dom_sf"/>
</dbReference>
<dbReference type="EMBL" id="MHJG01000022">
    <property type="protein sequence ID" value="OGY63435.1"/>
    <property type="molecule type" value="Genomic_DNA"/>
</dbReference>
<proteinExistence type="predicted"/>
<evidence type="ECO:0000313" key="2">
    <source>
        <dbReference type="Proteomes" id="UP000177960"/>
    </source>
</evidence>
<dbReference type="AlphaFoldDB" id="A0A1G1ZFZ7"/>
<protein>
    <recommendedName>
        <fullName evidence="3">Type II toxin-antitoxin system mRNA interferase toxin, RelE/StbE family</fullName>
    </recommendedName>
</protein>
<dbReference type="Proteomes" id="UP000177960">
    <property type="component" value="Unassembled WGS sequence"/>
</dbReference>
<dbReference type="STRING" id="1798404.A3B92_01440"/>
<organism evidence="1 2">
    <name type="scientific">Candidatus Harrisonbacteria bacterium RIFCSPHIGHO2_02_FULL_42_16</name>
    <dbReference type="NCBI Taxonomy" id="1798404"/>
    <lineage>
        <taxon>Bacteria</taxon>
        <taxon>Candidatus Harrisoniibacteriota</taxon>
    </lineage>
</organism>
<dbReference type="SUPFAM" id="SSF143011">
    <property type="entry name" value="RelE-like"/>
    <property type="match status" value="1"/>
</dbReference>
<name>A0A1G1ZFZ7_9BACT</name>
<sequence length="81" mass="10135">MKLKLTFRFRDKFKELPRKIQVKFYKQSIFLLRDLRYPSLRAKKYNEELGIWQARVDDKFRFYFLIKDDCYILLDIKAHPK</sequence>
<evidence type="ECO:0008006" key="3">
    <source>
        <dbReference type="Google" id="ProtNLM"/>
    </source>
</evidence>
<gene>
    <name evidence="1" type="ORF">A3B92_01440</name>
</gene>
<accession>A0A1G1ZFZ7</accession>
<comment type="caution">
    <text evidence="1">The sequence shown here is derived from an EMBL/GenBank/DDBJ whole genome shotgun (WGS) entry which is preliminary data.</text>
</comment>